<reference evidence="1 2" key="1">
    <citation type="submission" date="2015-09" db="EMBL/GenBank/DDBJ databases">
        <authorList>
            <consortium name="Swine Surveillance"/>
        </authorList>
    </citation>
    <scope>NUCLEOTIDE SEQUENCE [LARGE SCALE GENOMIC DNA]</scope>
    <source>
        <strain evidence="1 2">CECT 7688</strain>
    </source>
</reference>
<dbReference type="Gene3D" id="3.40.50.720">
    <property type="entry name" value="NAD(P)-binding Rossmann-like Domain"/>
    <property type="match status" value="1"/>
</dbReference>
<gene>
    <name evidence="1" type="ORF">SHM7688_00137</name>
</gene>
<dbReference type="STRING" id="321267.SHM7688_00137"/>
<dbReference type="EMBL" id="CYPW01000001">
    <property type="protein sequence ID" value="CUH50709.1"/>
    <property type="molecule type" value="Genomic_DNA"/>
</dbReference>
<protein>
    <submittedName>
        <fullName evidence="1">3-ketoacyl-(Acyl-carrier-protein) reductase</fullName>
    </submittedName>
</protein>
<accession>A0A0P1EJK2</accession>
<evidence type="ECO:0000313" key="2">
    <source>
        <dbReference type="Proteomes" id="UP000054823"/>
    </source>
</evidence>
<name>A0A0P1EJK2_9RHOB</name>
<dbReference type="Pfam" id="PF13561">
    <property type="entry name" value="adh_short_C2"/>
    <property type="match status" value="1"/>
</dbReference>
<dbReference type="SUPFAM" id="SSF51735">
    <property type="entry name" value="NAD(P)-binding Rossmann-fold domains"/>
    <property type="match status" value="1"/>
</dbReference>
<dbReference type="AlphaFoldDB" id="A0A0P1EJK2"/>
<dbReference type="InterPro" id="IPR002347">
    <property type="entry name" value="SDR_fam"/>
</dbReference>
<evidence type="ECO:0000313" key="1">
    <source>
        <dbReference type="EMBL" id="CUH50709.1"/>
    </source>
</evidence>
<dbReference type="InterPro" id="IPR036291">
    <property type="entry name" value="NAD(P)-bd_dom_sf"/>
</dbReference>
<dbReference type="Proteomes" id="UP000054823">
    <property type="component" value="Unassembled WGS sequence"/>
</dbReference>
<keyword evidence="2" id="KW-1185">Reference proteome</keyword>
<dbReference type="RefSeq" id="WP_144432447.1">
    <property type="nucleotide sequence ID" value="NZ_CYPW01000001.1"/>
</dbReference>
<organism evidence="1 2">
    <name type="scientific">Shimia marina</name>
    <dbReference type="NCBI Taxonomy" id="321267"/>
    <lineage>
        <taxon>Bacteria</taxon>
        <taxon>Pseudomonadati</taxon>
        <taxon>Pseudomonadota</taxon>
        <taxon>Alphaproteobacteria</taxon>
        <taxon>Rhodobacterales</taxon>
        <taxon>Roseobacteraceae</taxon>
    </lineage>
</organism>
<sequence>MHTPSVAEQIGTSTAPPRTDDALKCAAIGLTRSEPADYVAQDLRRIGTADEIAELARYLASDASKYTSDQPFAIDGGWTI</sequence>
<dbReference type="OrthoDB" id="9789398at2"/>
<proteinExistence type="predicted"/>